<dbReference type="EMBL" id="JACHKF010000001">
    <property type="protein sequence ID" value="MBB6570905.1"/>
    <property type="molecule type" value="Genomic_DNA"/>
</dbReference>
<evidence type="ECO:0000313" key="3">
    <source>
        <dbReference type="Proteomes" id="UP000553957"/>
    </source>
</evidence>
<evidence type="ECO:0000313" key="2">
    <source>
        <dbReference type="EMBL" id="MBB6570905.1"/>
    </source>
</evidence>
<keyword evidence="1" id="KW-1133">Transmembrane helix</keyword>
<comment type="caution">
    <text evidence="2">The sequence shown here is derived from an EMBL/GenBank/DDBJ whole genome shotgun (WGS) entry which is preliminary data.</text>
</comment>
<organism evidence="2 3">
    <name type="scientific">Kribbella sandramycini</name>
    <dbReference type="NCBI Taxonomy" id="60450"/>
    <lineage>
        <taxon>Bacteria</taxon>
        <taxon>Bacillati</taxon>
        <taxon>Actinomycetota</taxon>
        <taxon>Actinomycetes</taxon>
        <taxon>Propionibacteriales</taxon>
        <taxon>Kribbellaceae</taxon>
        <taxon>Kribbella</taxon>
    </lineage>
</organism>
<keyword evidence="1" id="KW-0812">Transmembrane</keyword>
<gene>
    <name evidence="2" type="ORF">HNR71_006542</name>
</gene>
<dbReference type="AlphaFoldDB" id="A0A841SNQ0"/>
<evidence type="ECO:0000256" key="1">
    <source>
        <dbReference type="SAM" id="Phobius"/>
    </source>
</evidence>
<protein>
    <submittedName>
        <fullName evidence="2">Uncharacterized protein</fullName>
    </submittedName>
</protein>
<feature type="transmembrane region" description="Helical" evidence="1">
    <location>
        <begin position="115"/>
        <end position="136"/>
    </location>
</feature>
<accession>A0A841SNQ0</accession>
<feature type="transmembrane region" description="Helical" evidence="1">
    <location>
        <begin position="80"/>
        <end position="103"/>
    </location>
</feature>
<feature type="transmembrane region" description="Helical" evidence="1">
    <location>
        <begin position="37"/>
        <end position="60"/>
    </location>
</feature>
<sequence length="194" mass="20153">MSNVTTVPERPIVATDTEPATDNELLVYRGFKFGAAFFGWLIAIAMGVLLSAAVSAVAALTAEILDYRRGDAAAQPAAAGITAATMAIVVMGVAFYSGGYVAGRLARFDGARNGFGVWMVALLVLVLAAGAGALLNSQYDWLSDVRRPDIALSTEAMTTGGVLATAAMLVVTLLTAVIGGKAGQRYHDKIDRLL</sequence>
<keyword evidence="1" id="KW-0472">Membrane</keyword>
<proteinExistence type="predicted"/>
<reference evidence="2 3" key="1">
    <citation type="submission" date="2020-08" db="EMBL/GenBank/DDBJ databases">
        <title>Sequencing the genomes of 1000 actinobacteria strains.</title>
        <authorList>
            <person name="Klenk H.-P."/>
        </authorList>
    </citation>
    <scope>NUCLEOTIDE SEQUENCE [LARGE SCALE GENOMIC DNA]</scope>
    <source>
        <strain evidence="2 3">DSM 15626</strain>
    </source>
</reference>
<name>A0A841SNQ0_9ACTN</name>
<dbReference type="Proteomes" id="UP000553957">
    <property type="component" value="Unassembled WGS sequence"/>
</dbReference>
<feature type="transmembrane region" description="Helical" evidence="1">
    <location>
        <begin position="156"/>
        <end position="179"/>
    </location>
</feature>
<dbReference type="RefSeq" id="WP_238355548.1">
    <property type="nucleotide sequence ID" value="NZ_BAAAGT010000005.1"/>
</dbReference>